<dbReference type="Proteomes" id="UP000499080">
    <property type="component" value="Unassembled WGS sequence"/>
</dbReference>
<name>A0A4Y2FCM6_ARAVE</name>
<gene>
    <name evidence="1" type="ORF">AVEN_162641_1</name>
</gene>
<dbReference type="AlphaFoldDB" id="A0A4Y2FCM6"/>
<proteinExistence type="predicted"/>
<reference evidence="1 2" key="1">
    <citation type="journal article" date="2019" name="Sci. Rep.">
        <title>Orb-weaving spider Araneus ventricosus genome elucidates the spidroin gene catalogue.</title>
        <authorList>
            <person name="Kono N."/>
            <person name="Nakamura H."/>
            <person name="Ohtoshi R."/>
            <person name="Moran D.A.P."/>
            <person name="Shinohara A."/>
            <person name="Yoshida Y."/>
            <person name="Fujiwara M."/>
            <person name="Mori M."/>
            <person name="Tomita M."/>
            <person name="Arakawa K."/>
        </authorList>
    </citation>
    <scope>NUCLEOTIDE SEQUENCE [LARGE SCALE GENOMIC DNA]</scope>
</reference>
<comment type="caution">
    <text evidence="1">The sequence shown here is derived from an EMBL/GenBank/DDBJ whole genome shotgun (WGS) entry which is preliminary data.</text>
</comment>
<evidence type="ECO:0000313" key="1">
    <source>
        <dbReference type="EMBL" id="GBM39122.1"/>
    </source>
</evidence>
<organism evidence="1 2">
    <name type="scientific">Araneus ventricosus</name>
    <name type="common">Orbweaver spider</name>
    <name type="synonym">Epeira ventricosa</name>
    <dbReference type="NCBI Taxonomy" id="182803"/>
    <lineage>
        <taxon>Eukaryota</taxon>
        <taxon>Metazoa</taxon>
        <taxon>Ecdysozoa</taxon>
        <taxon>Arthropoda</taxon>
        <taxon>Chelicerata</taxon>
        <taxon>Arachnida</taxon>
        <taxon>Araneae</taxon>
        <taxon>Araneomorphae</taxon>
        <taxon>Entelegynae</taxon>
        <taxon>Araneoidea</taxon>
        <taxon>Araneidae</taxon>
        <taxon>Araneus</taxon>
    </lineage>
</organism>
<protein>
    <submittedName>
        <fullName evidence="1">Uncharacterized protein</fullName>
    </submittedName>
</protein>
<keyword evidence="2" id="KW-1185">Reference proteome</keyword>
<sequence>MRRFKVPDLLPPALFLPHTGDFRVYFLSDLASSRGPDLGSGFVFPLPSHRGVERPSEYSNLISNYSEFQHFQFSTPNFIGFYIDERFFFPVFQKSWRGTVVNVPLYDRGGLVIRSRLQDQRVPGSIPDPTEDSPCMWTCCALNHTLGGKRPPASVVQMFGQKGMPAHLLSLSSDLTPP</sequence>
<dbReference type="EMBL" id="BGPR01000886">
    <property type="protein sequence ID" value="GBM39122.1"/>
    <property type="molecule type" value="Genomic_DNA"/>
</dbReference>
<evidence type="ECO:0000313" key="2">
    <source>
        <dbReference type="Proteomes" id="UP000499080"/>
    </source>
</evidence>
<accession>A0A4Y2FCM6</accession>